<dbReference type="AlphaFoldDB" id="A0A401UP14"/>
<dbReference type="InterPro" id="IPR035328">
    <property type="entry name" value="DUF3048_C"/>
</dbReference>
<evidence type="ECO:0000313" key="5">
    <source>
        <dbReference type="Proteomes" id="UP000287872"/>
    </source>
</evidence>
<proteinExistence type="predicted"/>
<dbReference type="EMBL" id="BHYK01000016">
    <property type="protein sequence ID" value="GCD11270.1"/>
    <property type="molecule type" value="Genomic_DNA"/>
</dbReference>
<feature type="domain" description="DUF3048" evidence="3">
    <location>
        <begin position="145"/>
        <end position="246"/>
    </location>
</feature>
<sequence>MVKKHFSIVIYLLISILILILSIFIYRIITHISYVHVNNEIATSKYTGERINNSYSKKSSKIATYINTSKGGPLIGLSSADVVLEFLSKSSGITYKAIFNQDVAKNIGGTVSLKDYSNSYLPKFNFSNNIAIAGINSRNATNIFITFNEGSSSNFLYQNGEYYHYRGLNIDKDNISPVKFSNVIVQFIHGTIISDETLTSSENQGTGLLFCAGVAQDIKWSRKKSSPIKINDKEGREVSLMPGPTWWIFIDKDCSVAYD</sequence>
<evidence type="ECO:0000259" key="2">
    <source>
        <dbReference type="Pfam" id="PF11258"/>
    </source>
</evidence>
<keyword evidence="5" id="KW-1185">Reference proteome</keyword>
<accession>A0A401UP14</accession>
<keyword evidence="1" id="KW-0812">Transmembrane</keyword>
<name>A0A401UP14_9CLOT</name>
<dbReference type="Proteomes" id="UP000287872">
    <property type="component" value="Unassembled WGS sequence"/>
</dbReference>
<evidence type="ECO:0008006" key="6">
    <source>
        <dbReference type="Google" id="ProtNLM"/>
    </source>
</evidence>
<dbReference type="InterPro" id="IPR023158">
    <property type="entry name" value="YerB-like_sf"/>
</dbReference>
<keyword evidence="1" id="KW-0472">Membrane</keyword>
<organism evidence="4 5">
    <name type="scientific">Clostridium tagluense</name>
    <dbReference type="NCBI Taxonomy" id="360422"/>
    <lineage>
        <taxon>Bacteria</taxon>
        <taxon>Bacillati</taxon>
        <taxon>Bacillota</taxon>
        <taxon>Clostridia</taxon>
        <taxon>Eubacteriales</taxon>
        <taxon>Clostridiaceae</taxon>
        <taxon>Clostridium</taxon>
    </lineage>
</organism>
<keyword evidence="1" id="KW-1133">Transmembrane helix</keyword>
<protein>
    <recommendedName>
        <fullName evidence="6">DUF3048 domain-containing protein</fullName>
    </recommendedName>
</protein>
<dbReference type="SUPFAM" id="SSF159774">
    <property type="entry name" value="YerB-like"/>
    <property type="match status" value="1"/>
</dbReference>
<feature type="domain" description="DUF3048" evidence="2">
    <location>
        <begin position="47"/>
        <end position="125"/>
    </location>
</feature>
<dbReference type="RefSeq" id="WP_185732720.1">
    <property type="nucleotide sequence ID" value="NZ_BHYK01000016.1"/>
</dbReference>
<dbReference type="Pfam" id="PF11258">
    <property type="entry name" value="DUF3048"/>
    <property type="match status" value="1"/>
</dbReference>
<comment type="caution">
    <text evidence="4">The sequence shown here is derived from an EMBL/GenBank/DDBJ whole genome shotgun (WGS) entry which is preliminary data.</text>
</comment>
<reference evidence="4 5" key="1">
    <citation type="submission" date="2018-11" db="EMBL/GenBank/DDBJ databases">
        <title>Genome sequencing and assembly of Clostridium tagluense strain A121.</title>
        <authorList>
            <person name="Murakami T."/>
            <person name="Segawa T."/>
            <person name="Shcherbakova V.A."/>
            <person name="Mori H."/>
            <person name="Yoshimura Y."/>
        </authorList>
    </citation>
    <scope>NUCLEOTIDE SEQUENCE [LARGE SCALE GENOMIC DNA]</scope>
    <source>
        <strain evidence="4 5">A121</strain>
    </source>
</reference>
<gene>
    <name evidence="4" type="ORF">Ctaglu_28930</name>
</gene>
<dbReference type="Pfam" id="PF17479">
    <property type="entry name" value="DUF3048_C"/>
    <property type="match status" value="1"/>
</dbReference>
<evidence type="ECO:0000259" key="3">
    <source>
        <dbReference type="Pfam" id="PF17479"/>
    </source>
</evidence>
<feature type="transmembrane region" description="Helical" evidence="1">
    <location>
        <begin position="6"/>
        <end position="26"/>
    </location>
</feature>
<evidence type="ECO:0000313" key="4">
    <source>
        <dbReference type="EMBL" id="GCD11270.1"/>
    </source>
</evidence>
<dbReference type="Gene3D" id="3.50.90.10">
    <property type="entry name" value="YerB-like"/>
    <property type="match status" value="1"/>
</dbReference>
<dbReference type="InterPro" id="IPR021416">
    <property type="entry name" value="DUF3048_N"/>
</dbReference>
<evidence type="ECO:0000256" key="1">
    <source>
        <dbReference type="SAM" id="Phobius"/>
    </source>
</evidence>